<name>A0AAV1H5P8_XYRNO</name>
<evidence type="ECO:0000313" key="3">
    <source>
        <dbReference type="Proteomes" id="UP001178508"/>
    </source>
</evidence>
<dbReference type="InterPro" id="IPR027124">
    <property type="entry name" value="Swc5/CFDP1/2"/>
</dbReference>
<sequence length="471" mass="54356">MQSKKETYLYDWQPGTSGPSWTPVKTPAGQTEEQHWSRQSLSALTSMSLLQVRPDYWERDQSGKRDLATPSFGRDTHWRTTPAWRWPGYQELPFANLTETPTGINGRLMSLHIPLAGRQHATLFSAYAPTLPSEEDVKSRFYQVLDEALHKVPKGDKILLLGDFNLRVGKSSVVWKGMIGQHGAGHSNANGLRPLSLCAEHNLTITNTIFQMQNKYKTSWMHPGSKHWHLLDYIIVRHTDLRDVHVTRAMRGAERWTDHRMIMDMLKLRICPALRLQKPTKRRLHCARLEEMETCNTLQCSLAKQLENIDSLLGMEGSTTDKWSTLSSSLYEAAAQSIGYSRKKHQDWFDENSTHITILLNNMHKAHKALLNSPSSIALKHQWQHQWQDQRRVVQCTLRQTQNHWWVSKAQEIQSHADRNDMHNFYDAIKSIHGPRTHTVCPLRTADESSLIKDQAFIVQRWGEHFEALLN</sequence>
<organism evidence="2 3">
    <name type="scientific">Xyrichtys novacula</name>
    <name type="common">Pearly razorfish</name>
    <name type="synonym">Hemipteronotus novacula</name>
    <dbReference type="NCBI Taxonomy" id="13765"/>
    <lineage>
        <taxon>Eukaryota</taxon>
        <taxon>Metazoa</taxon>
        <taxon>Chordata</taxon>
        <taxon>Craniata</taxon>
        <taxon>Vertebrata</taxon>
        <taxon>Euteleostomi</taxon>
        <taxon>Actinopterygii</taxon>
        <taxon>Neopterygii</taxon>
        <taxon>Teleostei</taxon>
        <taxon>Neoteleostei</taxon>
        <taxon>Acanthomorphata</taxon>
        <taxon>Eupercaria</taxon>
        <taxon>Labriformes</taxon>
        <taxon>Labridae</taxon>
        <taxon>Xyrichtys</taxon>
    </lineage>
</organism>
<accession>A0AAV1H5P8</accession>
<evidence type="ECO:0008006" key="4">
    <source>
        <dbReference type="Google" id="ProtNLM"/>
    </source>
</evidence>
<keyword evidence="3" id="KW-1185">Reference proteome</keyword>
<proteinExistence type="predicted"/>
<dbReference type="EMBL" id="OY660882">
    <property type="protein sequence ID" value="CAJ1081178.1"/>
    <property type="molecule type" value="Genomic_DNA"/>
</dbReference>
<evidence type="ECO:0000256" key="1">
    <source>
        <dbReference type="SAM" id="MobiDB-lite"/>
    </source>
</evidence>
<evidence type="ECO:0000313" key="2">
    <source>
        <dbReference type="EMBL" id="CAJ1081178.1"/>
    </source>
</evidence>
<dbReference type="Gene3D" id="3.60.10.10">
    <property type="entry name" value="Endonuclease/exonuclease/phosphatase"/>
    <property type="match status" value="1"/>
</dbReference>
<dbReference type="SUPFAM" id="SSF56219">
    <property type="entry name" value="DNase I-like"/>
    <property type="match status" value="1"/>
</dbReference>
<dbReference type="PANTHER" id="PTHR23227">
    <property type="entry name" value="BUCENTAUR RELATED"/>
    <property type="match status" value="1"/>
</dbReference>
<dbReference type="PANTHER" id="PTHR23227:SF84">
    <property type="entry name" value="ENDONUCLEASE_EXONUCLEASE_PHOSPHATASE DOMAIN-CONTAINING PROTEIN"/>
    <property type="match status" value="1"/>
</dbReference>
<dbReference type="InterPro" id="IPR036691">
    <property type="entry name" value="Endo/exonu/phosph_ase_sf"/>
</dbReference>
<protein>
    <recommendedName>
        <fullName evidence="4">Endonuclease/exonuclease/phosphatase domain-containing protein</fullName>
    </recommendedName>
</protein>
<reference evidence="2" key="1">
    <citation type="submission" date="2023-08" db="EMBL/GenBank/DDBJ databases">
        <authorList>
            <person name="Alioto T."/>
            <person name="Alioto T."/>
            <person name="Gomez Garrido J."/>
        </authorList>
    </citation>
    <scope>NUCLEOTIDE SEQUENCE</scope>
</reference>
<dbReference type="Proteomes" id="UP001178508">
    <property type="component" value="Chromosome 19"/>
</dbReference>
<feature type="region of interest" description="Disordered" evidence="1">
    <location>
        <begin position="1"/>
        <end position="37"/>
    </location>
</feature>
<gene>
    <name evidence="2" type="ORF">XNOV1_A042360</name>
</gene>
<dbReference type="AlphaFoldDB" id="A0AAV1H5P8"/>